<feature type="region of interest" description="Disordered" evidence="7">
    <location>
        <begin position="153"/>
        <end position="178"/>
    </location>
</feature>
<dbReference type="eggNOG" id="COG2323">
    <property type="taxonomic scope" value="Bacteria"/>
</dbReference>
<feature type="domain" description="YetF C-terminal" evidence="9">
    <location>
        <begin position="91"/>
        <end position="160"/>
    </location>
</feature>
<dbReference type="RefSeq" id="WP_015399540.1">
    <property type="nucleotide sequence ID" value="NC_020302.1"/>
</dbReference>
<name>M1P356_9CORY</name>
<proteinExistence type="inferred from homology"/>
<evidence type="ECO:0000256" key="6">
    <source>
        <dbReference type="ARBA" id="ARBA00023136"/>
    </source>
</evidence>
<feature type="transmembrane region" description="Helical" evidence="8">
    <location>
        <begin position="68"/>
        <end position="90"/>
    </location>
</feature>
<evidence type="ECO:0000256" key="3">
    <source>
        <dbReference type="ARBA" id="ARBA00022475"/>
    </source>
</evidence>
<comment type="similarity">
    <text evidence="2">Belongs to the UPF0702 family.</text>
</comment>
<dbReference type="KEGG" id="chn:A605_00500"/>
<dbReference type="InterPro" id="IPR023090">
    <property type="entry name" value="UPF0702_alpha/beta_dom_sf"/>
</dbReference>
<dbReference type="PANTHER" id="PTHR34582">
    <property type="entry name" value="UPF0702 TRANSMEMBRANE PROTEIN YCAP"/>
    <property type="match status" value="1"/>
</dbReference>
<dbReference type="PANTHER" id="PTHR34582:SF6">
    <property type="entry name" value="UPF0702 TRANSMEMBRANE PROTEIN YCAP"/>
    <property type="match status" value="1"/>
</dbReference>
<accession>M1P356</accession>
<feature type="transmembrane region" description="Helical" evidence="8">
    <location>
        <begin position="41"/>
        <end position="62"/>
    </location>
</feature>
<dbReference type="Gene3D" id="3.30.240.20">
    <property type="entry name" value="bsu07140 like domains"/>
    <property type="match status" value="1"/>
</dbReference>
<keyword evidence="3" id="KW-1003">Cell membrane</keyword>
<feature type="compositionally biased region" description="Basic and acidic residues" evidence="7">
    <location>
        <begin position="157"/>
        <end position="170"/>
    </location>
</feature>
<evidence type="ECO:0000313" key="10">
    <source>
        <dbReference type="EMBL" id="AGF71116.1"/>
    </source>
</evidence>
<protein>
    <recommendedName>
        <fullName evidence="9">YetF C-terminal domain-containing protein</fullName>
    </recommendedName>
</protein>
<dbReference type="AlphaFoldDB" id="M1P356"/>
<evidence type="ECO:0000256" key="8">
    <source>
        <dbReference type="SAM" id="Phobius"/>
    </source>
</evidence>
<keyword evidence="6 8" id="KW-0472">Membrane</keyword>
<keyword evidence="5 8" id="KW-1133">Transmembrane helix</keyword>
<dbReference type="InterPro" id="IPR007353">
    <property type="entry name" value="DUF421"/>
</dbReference>
<dbReference type="Pfam" id="PF04239">
    <property type="entry name" value="DUF421"/>
    <property type="match status" value="1"/>
</dbReference>
<evidence type="ECO:0000256" key="5">
    <source>
        <dbReference type="ARBA" id="ARBA00022989"/>
    </source>
</evidence>
<evidence type="ECO:0000256" key="4">
    <source>
        <dbReference type="ARBA" id="ARBA00022692"/>
    </source>
</evidence>
<keyword evidence="11" id="KW-1185">Reference proteome</keyword>
<evidence type="ECO:0000313" key="11">
    <source>
        <dbReference type="Proteomes" id="UP000011723"/>
    </source>
</evidence>
<dbReference type="GO" id="GO:0005886">
    <property type="term" value="C:plasma membrane"/>
    <property type="evidence" value="ECO:0007669"/>
    <property type="project" value="UniProtKB-SubCell"/>
</dbReference>
<dbReference type="Proteomes" id="UP000011723">
    <property type="component" value="Chromosome"/>
</dbReference>
<dbReference type="EMBL" id="CP003697">
    <property type="protein sequence ID" value="AGF71116.1"/>
    <property type="molecule type" value="Genomic_DNA"/>
</dbReference>
<evidence type="ECO:0000256" key="2">
    <source>
        <dbReference type="ARBA" id="ARBA00006448"/>
    </source>
</evidence>
<evidence type="ECO:0000256" key="1">
    <source>
        <dbReference type="ARBA" id="ARBA00004651"/>
    </source>
</evidence>
<dbReference type="HOGENOM" id="CLU_077149_3_2_11"/>
<dbReference type="PATRIC" id="fig|1121362.3.peg.95"/>
<evidence type="ECO:0000256" key="7">
    <source>
        <dbReference type="SAM" id="MobiDB-lite"/>
    </source>
</evidence>
<comment type="subcellular location">
    <subcellularLocation>
        <location evidence="1">Cell membrane</location>
        <topology evidence="1">Multi-pass membrane protein</topology>
    </subcellularLocation>
</comment>
<gene>
    <name evidence="10" type="ORF">A605_00500</name>
</gene>
<feature type="transmembrane region" description="Helical" evidence="8">
    <location>
        <begin position="16"/>
        <end position="34"/>
    </location>
</feature>
<organism evidence="10 11">
    <name type="scientific">Corynebacterium halotolerans YIM 70093 = DSM 44683</name>
    <dbReference type="NCBI Taxonomy" id="1121362"/>
    <lineage>
        <taxon>Bacteria</taxon>
        <taxon>Bacillati</taxon>
        <taxon>Actinomycetota</taxon>
        <taxon>Actinomycetes</taxon>
        <taxon>Mycobacteriales</taxon>
        <taxon>Corynebacteriaceae</taxon>
        <taxon>Corynebacterium</taxon>
    </lineage>
</organism>
<sequence length="178" mass="19956">MNWSETLMLSVPLPELLIRGSITFVLLYVLIRIVGRRESAAVGLTDVLVVVLIADAASTGMLGESKTIADGFVVIVVILFWSVVIDALSFHFPWFSRLAKAGPKPLIEDGQLVRRTMKREFMTREEVMTQLRMNGIGDPSEVERAYLEPNGSISIVTREEGDRERERYGKSPESTEEQ</sequence>
<evidence type="ECO:0000259" key="9">
    <source>
        <dbReference type="Pfam" id="PF04239"/>
    </source>
</evidence>
<keyword evidence="4 8" id="KW-0812">Transmembrane</keyword>
<reference evidence="10 11" key="1">
    <citation type="journal article" date="2012" name="Stand. Genomic Sci.">
        <title>Genome sequence of the halotolerant bacterium Corynebacterium halotolerans type strain YIM 70093(T) (= DSM 44683(T)).</title>
        <authorList>
            <person name="Ruckert C."/>
            <person name="Albersmeier A."/>
            <person name="Al-Dilaimi A."/>
            <person name="Niehaus K."/>
            <person name="Szczepanowski R."/>
            <person name="Kalinowski J."/>
        </authorList>
    </citation>
    <scope>NUCLEOTIDE SEQUENCE [LARGE SCALE GENOMIC DNA]</scope>
    <source>
        <strain evidence="10">YIM 70093</strain>
    </source>
</reference>